<dbReference type="EMBL" id="JAHHUM010000935">
    <property type="protein sequence ID" value="KAK5615674.1"/>
    <property type="molecule type" value="Genomic_DNA"/>
</dbReference>
<gene>
    <name evidence="2" type="ORF">CRENBAI_023508</name>
</gene>
<dbReference type="AlphaFoldDB" id="A0AAV9S2X7"/>
<dbReference type="Proteomes" id="UP001311232">
    <property type="component" value="Unassembled WGS sequence"/>
</dbReference>
<comment type="caution">
    <text evidence="2">The sequence shown here is derived from an EMBL/GenBank/DDBJ whole genome shotgun (WGS) entry which is preliminary data.</text>
</comment>
<keyword evidence="3" id="KW-1185">Reference proteome</keyword>
<evidence type="ECO:0000313" key="3">
    <source>
        <dbReference type="Proteomes" id="UP001311232"/>
    </source>
</evidence>
<sequence length="153" mass="17739">MNRIRHARETQEGDVWPAWRRCLQSLHFTEGVLVPACGFWLIGFELFVFKCIWKPALPMAYSSRDASSAWLKRELAAALPAANDSVSYSTRTRNSEEVGPKPTEMDNDPCLFCQSQKSDTRIYIERHILCGQKKRHRPSKVLSLEKLKWTRKE</sequence>
<accession>A0AAV9S2X7</accession>
<organism evidence="2 3">
    <name type="scientific">Crenichthys baileyi</name>
    <name type="common">White River springfish</name>
    <dbReference type="NCBI Taxonomy" id="28760"/>
    <lineage>
        <taxon>Eukaryota</taxon>
        <taxon>Metazoa</taxon>
        <taxon>Chordata</taxon>
        <taxon>Craniata</taxon>
        <taxon>Vertebrata</taxon>
        <taxon>Euteleostomi</taxon>
        <taxon>Actinopterygii</taxon>
        <taxon>Neopterygii</taxon>
        <taxon>Teleostei</taxon>
        <taxon>Neoteleostei</taxon>
        <taxon>Acanthomorphata</taxon>
        <taxon>Ovalentaria</taxon>
        <taxon>Atherinomorphae</taxon>
        <taxon>Cyprinodontiformes</taxon>
        <taxon>Goodeidae</taxon>
        <taxon>Crenichthys</taxon>
    </lineage>
</organism>
<feature type="region of interest" description="Disordered" evidence="1">
    <location>
        <begin position="80"/>
        <end position="103"/>
    </location>
</feature>
<evidence type="ECO:0000256" key="1">
    <source>
        <dbReference type="SAM" id="MobiDB-lite"/>
    </source>
</evidence>
<proteinExistence type="predicted"/>
<evidence type="ECO:0000313" key="2">
    <source>
        <dbReference type="EMBL" id="KAK5615674.1"/>
    </source>
</evidence>
<protein>
    <submittedName>
        <fullName evidence="2">Uncharacterized protein</fullName>
    </submittedName>
</protein>
<reference evidence="2 3" key="1">
    <citation type="submission" date="2021-06" db="EMBL/GenBank/DDBJ databases">
        <authorList>
            <person name="Palmer J.M."/>
        </authorList>
    </citation>
    <scope>NUCLEOTIDE SEQUENCE [LARGE SCALE GENOMIC DNA]</scope>
    <source>
        <strain evidence="2 3">MEX-2019</strain>
        <tissue evidence="2">Muscle</tissue>
    </source>
</reference>
<name>A0AAV9S2X7_9TELE</name>